<feature type="non-terminal residue" evidence="1">
    <location>
        <position position="1"/>
    </location>
</feature>
<organism evidence="1 2">
    <name type="scientific">candidate division WWE3 bacterium</name>
    <dbReference type="NCBI Taxonomy" id="2053526"/>
    <lineage>
        <taxon>Bacteria</taxon>
        <taxon>Katanobacteria</taxon>
    </lineage>
</organism>
<name>A0A955LG47_UNCKA</name>
<dbReference type="Proteomes" id="UP000701698">
    <property type="component" value="Unassembled WGS sequence"/>
</dbReference>
<dbReference type="EMBL" id="JAGQKX010000001">
    <property type="protein sequence ID" value="MCA9389790.1"/>
    <property type="molecule type" value="Genomic_DNA"/>
</dbReference>
<evidence type="ECO:0000313" key="2">
    <source>
        <dbReference type="Proteomes" id="UP000701698"/>
    </source>
</evidence>
<reference evidence="1" key="2">
    <citation type="journal article" date="2021" name="Microbiome">
        <title>Successional dynamics and alternative stable states in a saline activated sludge microbial community over 9 years.</title>
        <authorList>
            <person name="Wang Y."/>
            <person name="Ye J."/>
            <person name="Ju F."/>
            <person name="Liu L."/>
            <person name="Boyd J.A."/>
            <person name="Deng Y."/>
            <person name="Parks D.H."/>
            <person name="Jiang X."/>
            <person name="Yin X."/>
            <person name="Woodcroft B.J."/>
            <person name="Tyson G.W."/>
            <person name="Hugenholtz P."/>
            <person name="Polz M.F."/>
            <person name="Zhang T."/>
        </authorList>
    </citation>
    <scope>NUCLEOTIDE SEQUENCE</scope>
    <source>
        <strain evidence="1">HKST-UBA01</strain>
    </source>
</reference>
<dbReference type="AlphaFoldDB" id="A0A955LG47"/>
<comment type="caution">
    <text evidence="1">The sequence shown here is derived from an EMBL/GenBank/DDBJ whole genome shotgun (WGS) entry which is preliminary data.</text>
</comment>
<accession>A0A955LG47</accession>
<evidence type="ECO:0000313" key="1">
    <source>
        <dbReference type="EMBL" id="MCA9389790.1"/>
    </source>
</evidence>
<gene>
    <name evidence="1" type="ORF">KC571_00110</name>
</gene>
<sequence length="281" mass="32628">ATFLFSLLVNGLTIEWLMKKLGVHLPKKEDLILKEELDILRINHTREHLESLCELDEFNTSIVQSVSSTLAKEVDEHKVQLLKLAKQDEVAKSLRLQAIVIEKKTIERLFDENHISEAVFFDLDSELDLQQDALEYPEVYTGRGYKRGGVIDRDKTFRERMRSVQESMNRFPLLGSFISTKREHIIENRIAALQTRIVCSNEVIKYLKNVEECIEDRNGVFSAIQTVKGEYAEHKKNNDNKLADLTKEYPDIAATYQTKVVQSIIKHEYAHHHPSHLFMQH</sequence>
<reference evidence="1" key="1">
    <citation type="submission" date="2020-04" db="EMBL/GenBank/DDBJ databases">
        <authorList>
            <person name="Zhang T."/>
        </authorList>
    </citation>
    <scope>NUCLEOTIDE SEQUENCE</scope>
    <source>
        <strain evidence="1">HKST-UBA01</strain>
    </source>
</reference>
<protein>
    <submittedName>
        <fullName evidence="1">Uncharacterized protein</fullName>
    </submittedName>
</protein>
<proteinExistence type="predicted"/>